<evidence type="ECO:0000313" key="2">
    <source>
        <dbReference type="EMBL" id="THG11587.1"/>
    </source>
</evidence>
<dbReference type="EMBL" id="SDRB02007206">
    <property type="protein sequence ID" value="THG11587.1"/>
    <property type="molecule type" value="Genomic_DNA"/>
</dbReference>
<comment type="caution">
    <text evidence="2">The sequence shown here is derived from an EMBL/GenBank/DDBJ whole genome shotgun (WGS) entry which is preliminary data.</text>
</comment>
<proteinExistence type="predicted"/>
<reference evidence="2 3" key="1">
    <citation type="journal article" date="2018" name="Proc. Natl. Acad. Sci. U.S.A.">
        <title>Draft genome sequence of Camellia sinensis var. sinensis provides insights into the evolution of the tea genome and tea quality.</title>
        <authorList>
            <person name="Wei C."/>
            <person name="Yang H."/>
            <person name="Wang S."/>
            <person name="Zhao J."/>
            <person name="Liu C."/>
            <person name="Gao L."/>
            <person name="Xia E."/>
            <person name="Lu Y."/>
            <person name="Tai Y."/>
            <person name="She G."/>
            <person name="Sun J."/>
            <person name="Cao H."/>
            <person name="Tong W."/>
            <person name="Gao Q."/>
            <person name="Li Y."/>
            <person name="Deng W."/>
            <person name="Jiang X."/>
            <person name="Wang W."/>
            <person name="Chen Q."/>
            <person name="Zhang S."/>
            <person name="Li H."/>
            <person name="Wu J."/>
            <person name="Wang P."/>
            <person name="Li P."/>
            <person name="Shi C."/>
            <person name="Zheng F."/>
            <person name="Jian J."/>
            <person name="Huang B."/>
            <person name="Shan D."/>
            <person name="Shi M."/>
            <person name="Fang C."/>
            <person name="Yue Y."/>
            <person name="Li F."/>
            <person name="Li D."/>
            <person name="Wei S."/>
            <person name="Han B."/>
            <person name="Jiang C."/>
            <person name="Yin Y."/>
            <person name="Xia T."/>
            <person name="Zhang Z."/>
            <person name="Bennetzen J.L."/>
            <person name="Zhao S."/>
            <person name="Wan X."/>
        </authorList>
    </citation>
    <scope>NUCLEOTIDE SEQUENCE [LARGE SCALE GENOMIC DNA]</scope>
    <source>
        <strain evidence="3">cv. Shuchazao</strain>
        <tissue evidence="2">Leaf</tissue>
    </source>
</reference>
<keyword evidence="1" id="KW-1133">Transmembrane helix</keyword>
<keyword evidence="1" id="KW-0812">Transmembrane</keyword>
<dbReference type="Proteomes" id="UP000306102">
    <property type="component" value="Unassembled WGS sequence"/>
</dbReference>
<sequence>MATTRARVTFRIVLAVLLIVAFFYLCRPLYWKISATVQDIRENKQTVSGGISQIVLEAQKSVGWYRDESDSGLHEYDRKALAVNSRRILRQVLDKASGLKDGFRMSRSNLASPIPV</sequence>
<gene>
    <name evidence="2" type="ORF">TEA_026611</name>
</gene>
<name>A0A4V3WN89_CAMSN</name>
<dbReference type="AlphaFoldDB" id="A0A4V3WN89"/>
<accession>A0A4V3WN89</accession>
<evidence type="ECO:0000256" key="1">
    <source>
        <dbReference type="SAM" id="Phobius"/>
    </source>
</evidence>
<protein>
    <submittedName>
        <fullName evidence="2">Uncharacterized protein</fullName>
    </submittedName>
</protein>
<keyword evidence="3" id="KW-1185">Reference proteome</keyword>
<feature type="transmembrane region" description="Helical" evidence="1">
    <location>
        <begin position="12"/>
        <end position="31"/>
    </location>
</feature>
<evidence type="ECO:0000313" key="3">
    <source>
        <dbReference type="Proteomes" id="UP000306102"/>
    </source>
</evidence>
<keyword evidence="1" id="KW-0472">Membrane</keyword>
<organism evidence="2 3">
    <name type="scientific">Camellia sinensis var. sinensis</name>
    <name type="common">China tea</name>
    <dbReference type="NCBI Taxonomy" id="542762"/>
    <lineage>
        <taxon>Eukaryota</taxon>
        <taxon>Viridiplantae</taxon>
        <taxon>Streptophyta</taxon>
        <taxon>Embryophyta</taxon>
        <taxon>Tracheophyta</taxon>
        <taxon>Spermatophyta</taxon>
        <taxon>Magnoliopsida</taxon>
        <taxon>eudicotyledons</taxon>
        <taxon>Gunneridae</taxon>
        <taxon>Pentapetalae</taxon>
        <taxon>asterids</taxon>
        <taxon>Ericales</taxon>
        <taxon>Theaceae</taxon>
        <taxon>Camellia</taxon>
    </lineage>
</organism>